<evidence type="ECO:0000313" key="1">
    <source>
        <dbReference type="EMBL" id="KAK4312528.1"/>
    </source>
</evidence>
<reference evidence="1" key="1">
    <citation type="submission" date="2023-11" db="EMBL/GenBank/DDBJ databases">
        <title>Genome assemblies of two species of porcelain crab, Petrolisthes cinctipes and Petrolisthes manimaculis (Anomura: Porcellanidae).</title>
        <authorList>
            <person name="Angst P."/>
        </authorList>
    </citation>
    <scope>NUCLEOTIDE SEQUENCE</scope>
    <source>
        <strain evidence="1">PB745_02</strain>
        <tissue evidence="1">Gill</tissue>
    </source>
</reference>
<protein>
    <submittedName>
        <fullName evidence="1">Uncharacterized protein</fullName>
    </submittedName>
</protein>
<name>A0AAE1U6T4_9EUCA</name>
<evidence type="ECO:0000313" key="2">
    <source>
        <dbReference type="Proteomes" id="UP001292094"/>
    </source>
</evidence>
<comment type="caution">
    <text evidence="1">The sequence shown here is derived from an EMBL/GenBank/DDBJ whole genome shotgun (WGS) entry which is preliminary data.</text>
</comment>
<organism evidence="1 2">
    <name type="scientific">Petrolisthes manimaculis</name>
    <dbReference type="NCBI Taxonomy" id="1843537"/>
    <lineage>
        <taxon>Eukaryota</taxon>
        <taxon>Metazoa</taxon>
        <taxon>Ecdysozoa</taxon>
        <taxon>Arthropoda</taxon>
        <taxon>Crustacea</taxon>
        <taxon>Multicrustacea</taxon>
        <taxon>Malacostraca</taxon>
        <taxon>Eumalacostraca</taxon>
        <taxon>Eucarida</taxon>
        <taxon>Decapoda</taxon>
        <taxon>Pleocyemata</taxon>
        <taxon>Anomura</taxon>
        <taxon>Galatheoidea</taxon>
        <taxon>Porcellanidae</taxon>
        <taxon>Petrolisthes</taxon>
    </lineage>
</organism>
<gene>
    <name evidence="1" type="ORF">Pmani_016120</name>
</gene>
<proteinExistence type="predicted"/>
<sequence>MTRRLPPPPSPFPPHLLHPLFLTPLHPFHLTPLHPFHLTPLHPFHLTPLHPFHLAPTTTTHSRFSLRMSLRDPTLEANEM</sequence>
<accession>A0AAE1U6T4</accession>
<keyword evidence="2" id="KW-1185">Reference proteome</keyword>
<dbReference type="EMBL" id="JAWZYT010001408">
    <property type="protein sequence ID" value="KAK4312528.1"/>
    <property type="molecule type" value="Genomic_DNA"/>
</dbReference>
<dbReference type="Proteomes" id="UP001292094">
    <property type="component" value="Unassembled WGS sequence"/>
</dbReference>
<dbReference type="AlphaFoldDB" id="A0AAE1U6T4"/>